<dbReference type="EC" id="2.3.2.26" evidence="3"/>
<evidence type="ECO:0000256" key="2">
    <source>
        <dbReference type="ARBA" id="ARBA00004906"/>
    </source>
</evidence>
<dbReference type="AlphaFoldDB" id="A0A6J1G516"/>
<comment type="similarity">
    <text evidence="7">Belongs to the UPL family.</text>
</comment>
<dbReference type="GO" id="GO:0006511">
    <property type="term" value="P:ubiquitin-dependent protein catabolic process"/>
    <property type="evidence" value="ECO:0007669"/>
    <property type="project" value="TreeGrafter"/>
</dbReference>
<dbReference type="Gene3D" id="3.30.2410.10">
    <property type="entry name" value="Hect, E3 ligase catalytic domain"/>
    <property type="match status" value="1"/>
</dbReference>
<accession>A0A6J1G516</accession>
<feature type="active site" description="Glycyl thioester intermediate" evidence="8">
    <location>
        <position position="1139"/>
    </location>
</feature>
<evidence type="ECO:0000256" key="3">
    <source>
        <dbReference type="ARBA" id="ARBA00012485"/>
    </source>
</evidence>
<evidence type="ECO:0000256" key="1">
    <source>
        <dbReference type="ARBA" id="ARBA00000885"/>
    </source>
</evidence>
<protein>
    <recommendedName>
        <fullName evidence="3">HECT-type E3 ubiquitin transferase</fullName>
        <ecNumber evidence="3">2.3.2.26</ecNumber>
    </recommendedName>
</protein>
<dbReference type="Proteomes" id="UP000504609">
    <property type="component" value="Unplaced"/>
</dbReference>
<dbReference type="Pfam" id="PF00632">
    <property type="entry name" value="HECT"/>
    <property type="match status" value="1"/>
</dbReference>
<evidence type="ECO:0000256" key="4">
    <source>
        <dbReference type="ARBA" id="ARBA00022679"/>
    </source>
</evidence>
<dbReference type="CDD" id="cd00078">
    <property type="entry name" value="HECTc"/>
    <property type="match status" value="1"/>
</dbReference>
<evidence type="ECO:0000313" key="11">
    <source>
        <dbReference type="Proteomes" id="UP000504609"/>
    </source>
</evidence>
<organism evidence="11 12">
    <name type="scientific">Cucurbita moschata</name>
    <name type="common">Winter crookneck squash</name>
    <name type="synonym">Cucurbita pepo var. moschata</name>
    <dbReference type="NCBI Taxonomy" id="3662"/>
    <lineage>
        <taxon>Eukaryota</taxon>
        <taxon>Viridiplantae</taxon>
        <taxon>Streptophyta</taxon>
        <taxon>Embryophyta</taxon>
        <taxon>Tracheophyta</taxon>
        <taxon>Spermatophyta</taxon>
        <taxon>Magnoliopsida</taxon>
        <taxon>eudicotyledons</taxon>
        <taxon>Gunneridae</taxon>
        <taxon>Pentapetalae</taxon>
        <taxon>rosids</taxon>
        <taxon>fabids</taxon>
        <taxon>Cucurbitales</taxon>
        <taxon>Cucurbitaceae</taxon>
        <taxon>Cucurbiteae</taxon>
        <taxon>Cucurbita</taxon>
    </lineage>
</organism>
<keyword evidence="4" id="KW-0808">Transferase</keyword>
<dbReference type="Gene3D" id="3.90.1750.10">
    <property type="entry name" value="Hect, E3 ligase catalytic domains"/>
    <property type="match status" value="1"/>
</dbReference>
<evidence type="ECO:0000259" key="10">
    <source>
        <dbReference type="PROSITE" id="PS50237"/>
    </source>
</evidence>
<proteinExistence type="inferred from homology"/>
<dbReference type="KEGG" id="cmos:111450750"/>
<dbReference type="InterPro" id="IPR035983">
    <property type="entry name" value="Hect_E3_ubiquitin_ligase"/>
</dbReference>
<dbReference type="InterPro" id="IPR000569">
    <property type="entry name" value="HECT_dom"/>
</dbReference>
<comment type="pathway">
    <text evidence="2">Protein modification; protein ubiquitination.</text>
</comment>
<name>A0A6J1G516_CUCMO</name>
<dbReference type="RefSeq" id="XP_022946802.1">
    <property type="nucleotide sequence ID" value="XM_023091034.1"/>
</dbReference>
<evidence type="ECO:0000256" key="9">
    <source>
        <dbReference type="SAM" id="MobiDB-lite"/>
    </source>
</evidence>
<dbReference type="GeneID" id="111450750"/>
<gene>
    <name evidence="12 13" type="primary">LOC111450750</name>
</gene>
<dbReference type="FunFam" id="3.30.2160.10:FF:000002">
    <property type="entry name" value="Putative Ubiquitin-protein ligase E3C"/>
    <property type="match status" value="1"/>
</dbReference>
<evidence type="ECO:0000313" key="12">
    <source>
        <dbReference type="RefSeq" id="XP_022946790.1"/>
    </source>
</evidence>
<comment type="catalytic activity">
    <reaction evidence="1">
        <text>S-ubiquitinyl-[E2 ubiquitin-conjugating enzyme]-L-cysteine + [acceptor protein]-L-lysine = [E2 ubiquitin-conjugating enzyme]-L-cysteine + N(6)-ubiquitinyl-[acceptor protein]-L-lysine.</text>
        <dbReference type="EC" id="2.3.2.26"/>
    </reaction>
</comment>
<dbReference type="GO" id="GO:0000209">
    <property type="term" value="P:protein polyubiquitination"/>
    <property type="evidence" value="ECO:0007669"/>
    <property type="project" value="InterPro"/>
</dbReference>
<evidence type="ECO:0000256" key="8">
    <source>
        <dbReference type="PROSITE-ProRule" id="PRU00104"/>
    </source>
</evidence>
<feature type="region of interest" description="Disordered" evidence="9">
    <location>
        <begin position="546"/>
        <end position="578"/>
    </location>
</feature>
<keyword evidence="11" id="KW-1185">Reference proteome</keyword>
<feature type="domain" description="HECT" evidence="10">
    <location>
        <begin position="827"/>
        <end position="1171"/>
    </location>
</feature>
<keyword evidence="5 8" id="KW-0833">Ubl conjugation pathway</keyword>
<dbReference type="InterPro" id="IPR044611">
    <property type="entry name" value="E3A/B/C-like"/>
</dbReference>
<reference evidence="12 13" key="1">
    <citation type="submission" date="2025-04" db="UniProtKB">
        <authorList>
            <consortium name="RefSeq"/>
        </authorList>
    </citation>
    <scope>IDENTIFICATION</scope>
    <source>
        <tissue evidence="12 13">Young leaves</tissue>
    </source>
</reference>
<dbReference type="GO" id="GO:0061630">
    <property type="term" value="F:ubiquitin protein ligase activity"/>
    <property type="evidence" value="ECO:0007669"/>
    <property type="project" value="UniProtKB-EC"/>
</dbReference>
<evidence type="ECO:0000256" key="6">
    <source>
        <dbReference type="ARBA" id="ARBA00057703"/>
    </source>
</evidence>
<evidence type="ECO:0000313" key="13">
    <source>
        <dbReference type="RefSeq" id="XP_022946802.1"/>
    </source>
</evidence>
<dbReference type="SMART" id="SM00119">
    <property type="entry name" value="HECTc"/>
    <property type="match status" value="1"/>
</dbReference>
<dbReference type="PROSITE" id="PS50237">
    <property type="entry name" value="HECT"/>
    <property type="match status" value="1"/>
</dbReference>
<dbReference type="FunFam" id="3.30.2410.10:FF:000017">
    <property type="entry name" value="E3 ubiquitin-protein ligase UPL7"/>
    <property type="match status" value="1"/>
</dbReference>
<comment type="function">
    <text evidence="6">Probable E3 ubiquitin-protein ligase which mediates ubiquitination and subsequent proteasomal degradation of target proteins.</text>
</comment>
<sequence length="1171" mass="131975">MSMDKASKHQVSLRGASAKEITRDALVQKVIQERELRQYARKAAAAALFIQRVWRRYRVTKIAALQLQESWEELVNNRSGALAGTFISYNILRPFLFFISSFLKRPQNIQTRDIDCMKNCFTILFESINSTESKNNFCSLATGTSEERRIWTYQSRKLISVCLFILVHFDKLQAKEQKIIVTTSLAMRLVVVFTDYNGWKNVNENNRFDTEAALKDLVHYLGTSESGLYLSVRKYMCKLSVIQSSRTTSTIQTNDLFVITVSAITLALRPFRLMNFDAIGTTSWEGHHVAEQFCLFLLTIPELVQNLPQVLVPAVKHRSILLPCFWTLLAKKETILLGMSDLDRLSVDCGSKVVPAVGWALANIICLAAGTETKARDSGWFKQSLDYVLYVRVGITLAERLLALIGDFGCGRKENQDIQSENLTSYEPSDAAVLKNEMASMPLSTLPIDMFRPICEQRHLTDLLTIVNTDLHSEKSTAQSNNIDCMKSLKLIDISYFYMYMLRIFSLLNPPVGSLPVLNMLSFTPGFLVDLWGVLESSLFPSDADEAEGPFPGSSKISSKKKDEVFSKKPKQVNRDGNSKRVTVFHKFTSKSQLGSDHMDSVKDQSSSRQGDDDLRDVWDIKSLSCGPQGISKDLSCLLYLFSATYAHLLLVLDDIEFYEKQVPFRLEQQRKLASMLNTLVYNGLSHGTGQQNTSLMESAIRCLHLMYERDCRHQFCPPMLWLAPARTSRPPVAVAARTHEALLANLRADDSLTVPTVGSIIATTPHVFPFEERVEMFREFVKMDKVSRKMAGEVGGPGSRSFEIVVRRSHVIEDGFRQLNSLGSRLKSAIHVSFVSECGLPEAGQDCGGLSKEFLTDIAKAAFSPEYGLFCQTSTEDRLLIPNASARYLDNGIQMIEFLGRVVGKALYEGILLDYSFSHVFVHKLLGRYSFLDELSTLDPELYRNLMYVKSYEGDVKELSLDFTVTEESFGKRHVIELIHGGKDVSVTNENKMQYVHAIADYKLNRQILPFSNAFYRGLTDLVSPSWLKLFSASEFNQLLSGGNHDIDVDDLRNNTRYTGGYTEGSRTISIFWEVIKGFEPKDRCLLLKFVTSCSRAPLLGFKYLQPAFTIHKVSCDVPIWASLGGQDVERLPTASTCYNTLKLPTYKRSSTLRSKLLYAINSNSGFELS</sequence>
<dbReference type="SUPFAM" id="SSF56204">
    <property type="entry name" value="Hect, E3 ligase catalytic domain"/>
    <property type="match status" value="1"/>
</dbReference>
<dbReference type="RefSeq" id="XP_022946790.1">
    <property type="nucleotide sequence ID" value="XM_023091022.1"/>
</dbReference>
<dbReference type="SMR" id="A0A6J1G516"/>
<evidence type="ECO:0000256" key="5">
    <source>
        <dbReference type="ARBA" id="ARBA00022786"/>
    </source>
</evidence>
<dbReference type="PANTHER" id="PTHR45700:SF2">
    <property type="entry name" value="UBIQUITIN-PROTEIN LIGASE E3C"/>
    <property type="match status" value="1"/>
</dbReference>
<evidence type="ECO:0000256" key="7">
    <source>
        <dbReference type="ARBA" id="ARBA00061247"/>
    </source>
</evidence>
<dbReference type="PANTHER" id="PTHR45700">
    <property type="entry name" value="UBIQUITIN-PROTEIN LIGASE E3C"/>
    <property type="match status" value="1"/>
</dbReference>
<dbReference type="Gene3D" id="3.30.2160.10">
    <property type="entry name" value="Hect, E3 ligase catalytic domain"/>
    <property type="match status" value="1"/>
</dbReference>
<feature type="compositionally biased region" description="Basic and acidic residues" evidence="9">
    <location>
        <begin position="560"/>
        <end position="578"/>
    </location>
</feature>